<dbReference type="Proteomes" id="UP000039865">
    <property type="component" value="Unassembled WGS sequence"/>
</dbReference>
<accession>A0A078BA86</accession>
<dbReference type="EMBL" id="CCKQ01019303">
    <property type="protein sequence ID" value="CDW91324.1"/>
    <property type="molecule type" value="Genomic_DNA"/>
</dbReference>
<gene>
    <name evidence="1" type="primary">Contig14391.g15337</name>
    <name evidence="1" type="ORF">STYLEM_20478</name>
</gene>
<evidence type="ECO:0000313" key="1">
    <source>
        <dbReference type="EMBL" id="CDW91324.1"/>
    </source>
</evidence>
<dbReference type="InParanoid" id="A0A078BA86"/>
<sequence>MIGAFKGYELVSISFGYDLIYEPSNNPEKLVPQLRAARDLRLKAQNFLQLSEPGIYMYQVHLHPTAQANLNIGIDAIENTPYLYPLSQFKNLHPLLQIWITLIYQRS</sequence>
<dbReference type="AlphaFoldDB" id="A0A078BA86"/>
<protein>
    <submittedName>
        <fullName evidence="1">Uncharacterized protein</fullName>
    </submittedName>
</protein>
<evidence type="ECO:0000313" key="2">
    <source>
        <dbReference type="Proteomes" id="UP000039865"/>
    </source>
</evidence>
<keyword evidence="2" id="KW-1185">Reference proteome</keyword>
<name>A0A078BA86_STYLE</name>
<organism evidence="1 2">
    <name type="scientific">Stylonychia lemnae</name>
    <name type="common">Ciliate</name>
    <dbReference type="NCBI Taxonomy" id="5949"/>
    <lineage>
        <taxon>Eukaryota</taxon>
        <taxon>Sar</taxon>
        <taxon>Alveolata</taxon>
        <taxon>Ciliophora</taxon>
        <taxon>Intramacronucleata</taxon>
        <taxon>Spirotrichea</taxon>
        <taxon>Stichotrichia</taxon>
        <taxon>Sporadotrichida</taxon>
        <taxon>Oxytrichidae</taxon>
        <taxon>Stylonychinae</taxon>
        <taxon>Stylonychia</taxon>
    </lineage>
</organism>
<proteinExistence type="predicted"/>
<reference evidence="1 2" key="1">
    <citation type="submission" date="2014-06" db="EMBL/GenBank/DDBJ databases">
        <authorList>
            <person name="Swart Estienne"/>
        </authorList>
    </citation>
    <scope>NUCLEOTIDE SEQUENCE [LARGE SCALE GENOMIC DNA]</scope>
    <source>
        <strain evidence="1 2">130c</strain>
    </source>
</reference>